<organism evidence="1">
    <name type="scientific">Arundo donax</name>
    <name type="common">Giant reed</name>
    <name type="synonym">Donax arundinaceus</name>
    <dbReference type="NCBI Taxonomy" id="35708"/>
    <lineage>
        <taxon>Eukaryota</taxon>
        <taxon>Viridiplantae</taxon>
        <taxon>Streptophyta</taxon>
        <taxon>Embryophyta</taxon>
        <taxon>Tracheophyta</taxon>
        <taxon>Spermatophyta</taxon>
        <taxon>Magnoliopsida</taxon>
        <taxon>Liliopsida</taxon>
        <taxon>Poales</taxon>
        <taxon>Poaceae</taxon>
        <taxon>PACMAD clade</taxon>
        <taxon>Arundinoideae</taxon>
        <taxon>Arundineae</taxon>
        <taxon>Arundo</taxon>
    </lineage>
</organism>
<proteinExistence type="predicted"/>
<accession>A0A0A9C974</accession>
<reference evidence="1" key="1">
    <citation type="submission" date="2014-09" db="EMBL/GenBank/DDBJ databases">
        <authorList>
            <person name="Magalhaes I.L.F."/>
            <person name="Oliveira U."/>
            <person name="Santos F.R."/>
            <person name="Vidigal T.H.D.A."/>
            <person name="Brescovit A.D."/>
            <person name="Santos A.J."/>
        </authorList>
    </citation>
    <scope>NUCLEOTIDE SEQUENCE</scope>
    <source>
        <tissue evidence="1">Shoot tissue taken approximately 20 cm above the soil surface</tissue>
    </source>
</reference>
<reference evidence="1" key="2">
    <citation type="journal article" date="2015" name="Data Brief">
        <title>Shoot transcriptome of the giant reed, Arundo donax.</title>
        <authorList>
            <person name="Barrero R.A."/>
            <person name="Guerrero F.D."/>
            <person name="Moolhuijzen P."/>
            <person name="Goolsby J.A."/>
            <person name="Tidwell J."/>
            <person name="Bellgard S.E."/>
            <person name="Bellgard M.I."/>
        </authorList>
    </citation>
    <scope>NUCLEOTIDE SEQUENCE</scope>
    <source>
        <tissue evidence="1">Shoot tissue taken approximately 20 cm above the soil surface</tissue>
    </source>
</reference>
<dbReference type="AlphaFoldDB" id="A0A0A9C974"/>
<protein>
    <submittedName>
        <fullName evidence="1">Uncharacterized protein</fullName>
    </submittedName>
</protein>
<dbReference type="EMBL" id="GBRH01229848">
    <property type="protein sequence ID" value="JAD68047.1"/>
    <property type="molecule type" value="Transcribed_RNA"/>
</dbReference>
<sequence>MKLLFMFCVCSIIYLSFMWLPLKHSFNNIVVISYLMLPFRKGDNDSLVSQW</sequence>
<evidence type="ECO:0000313" key="1">
    <source>
        <dbReference type="EMBL" id="JAD68047.1"/>
    </source>
</evidence>
<name>A0A0A9C974_ARUDO</name>